<keyword evidence="1" id="KW-1133">Transmembrane helix</keyword>
<name>A0A0B7A1C4_9EUPU</name>
<keyword evidence="1" id="KW-0812">Transmembrane</keyword>
<dbReference type="AlphaFoldDB" id="A0A0B7A1C4"/>
<feature type="non-terminal residue" evidence="2">
    <location>
        <position position="1"/>
    </location>
</feature>
<reference evidence="2" key="1">
    <citation type="submission" date="2014-12" db="EMBL/GenBank/DDBJ databases">
        <title>Insight into the proteome of Arion vulgaris.</title>
        <authorList>
            <person name="Aradska J."/>
            <person name="Bulat T."/>
            <person name="Smidak R."/>
            <person name="Sarate P."/>
            <person name="Gangsoo J."/>
            <person name="Sialana F."/>
            <person name="Bilban M."/>
            <person name="Lubec G."/>
        </authorList>
    </citation>
    <scope>NUCLEOTIDE SEQUENCE</scope>
    <source>
        <tissue evidence="2">Skin</tissue>
    </source>
</reference>
<proteinExistence type="predicted"/>
<evidence type="ECO:0000256" key="1">
    <source>
        <dbReference type="SAM" id="Phobius"/>
    </source>
</evidence>
<dbReference type="EMBL" id="HACG01026895">
    <property type="protein sequence ID" value="CEK73760.1"/>
    <property type="molecule type" value="Transcribed_RNA"/>
</dbReference>
<feature type="transmembrane region" description="Helical" evidence="1">
    <location>
        <begin position="34"/>
        <end position="55"/>
    </location>
</feature>
<evidence type="ECO:0000313" key="2">
    <source>
        <dbReference type="EMBL" id="CEK73760.1"/>
    </source>
</evidence>
<sequence length="67" mass="7601">LVCLGHFRFPCRFPLNAYLLTPDSLPQGMPNPLLFSPLNLVILGSCLVLIHMSVFTTRSHHLRLRIC</sequence>
<gene>
    <name evidence="2" type="primary">ORF88167</name>
</gene>
<protein>
    <submittedName>
        <fullName evidence="2">Uncharacterized protein</fullName>
    </submittedName>
</protein>
<organism evidence="2">
    <name type="scientific">Arion vulgaris</name>
    <dbReference type="NCBI Taxonomy" id="1028688"/>
    <lineage>
        <taxon>Eukaryota</taxon>
        <taxon>Metazoa</taxon>
        <taxon>Spiralia</taxon>
        <taxon>Lophotrochozoa</taxon>
        <taxon>Mollusca</taxon>
        <taxon>Gastropoda</taxon>
        <taxon>Heterobranchia</taxon>
        <taxon>Euthyneura</taxon>
        <taxon>Panpulmonata</taxon>
        <taxon>Eupulmonata</taxon>
        <taxon>Stylommatophora</taxon>
        <taxon>Helicina</taxon>
        <taxon>Arionoidea</taxon>
        <taxon>Arionidae</taxon>
        <taxon>Arion</taxon>
    </lineage>
</organism>
<accession>A0A0B7A1C4</accession>
<keyword evidence="1" id="KW-0472">Membrane</keyword>